<keyword evidence="2" id="KW-1185">Reference proteome</keyword>
<evidence type="ECO:0000313" key="1">
    <source>
        <dbReference type="EMBL" id="KAB5591594.1"/>
    </source>
</evidence>
<gene>
    <name evidence="1" type="ORF">CTheo_4942</name>
</gene>
<reference evidence="1 2" key="1">
    <citation type="journal article" date="2019" name="Fungal Biol. Biotechnol.">
        <title>Draft genome sequence of fastidious pathogen Ceratobasidium theobromae, which causes vascular-streak dieback in Theobroma cacao.</title>
        <authorList>
            <person name="Ali S.S."/>
            <person name="Asman A."/>
            <person name="Shao J."/>
            <person name="Firmansyah A.P."/>
            <person name="Susilo A.W."/>
            <person name="Rosmana A."/>
            <person name="McMahon P."/>
            <person name="Junaid M."/>
            <person name="Guest D."/>
            <person name="Kheng T.Y."/>
            <person name="Meinhardt L.W."/>
            <person name="Bailey B.A."/>
        </authorList>
    </citation>
    <scope>NUCLEOTIDE SEQUENCE [LARGE SCALE GENOMIC DNA]</scope>
    <source>
        <strain evidence="1 2">CT2</strain>
    </source>
</reference>
<accession>A0A5N5QIY0</accession>
<evidence type="ECO:0000313" key="2">
    <source>
        <dbReference type="Proteomes" id="UP000383932"/>
    </source>
</evidence>
<dbReference type="Proteomes" id="UP000383932">
    <property type="component" value="Unassembled WGS sequence"/>
</dbReference>
<dbReference type="AlphaFoldDB" id="A0A5N5QIY0"/>
<dbReference type="EMBL" id="SSOP01000097">
    <property type="protein sequence ID" value="KAB5591594.1"/>
    <property type="molecule type" value="Genomic_DNA"/>
</dbReference>
<comment type="caution">
    <text evidence="1">The sequence shown here is derived from an EMBL/GenBank/DDBJ whole genome shotgun (WGS) entry which is preliminary data.</text>
</comment>
<proteinExistence type="predicted"/>
<protein>
    <submittedName>
        <fullName evidence="1">Uncharacterized protein</fullName>
    </submittedName>
</protein>
<name>A0A5N5QIY0_9AGAM</name>
<dbReference type="OrthoDB" id="3238373at2759"/>
<organism evidence="1 2">
    <name type="scientific">Ceratobasidium theobromae</name>
    <dbReference type="NCBI Taxonomy" id="1582974"/>
    <lineage>
        <taxon>Eukaryota</taxon>
        <taxon>Fungi</taxon>
        <taxon>Dikarya</taxon>
        <taxon>Basidiomycota</taxon>
        <taxon>Agaricomycotina</taxon>
        <taxon>Agaricomycetes</taxon>
        <taxon>Cantharellales</taxon>
        <taxon>Ceratobasidiaceae</taxon>
        <taxon>Ceratobasidium</taxon>
    </lineage>
</organism>
<sequence length="379" mass="43159">MKLRASLVFGLSVKQGPPTTTGQPLNPIYFENISPRIMGSSDENPILLAGVGVREFRNYLLVIVGLPSEKEYEAILNGASDPRSHSPTLCTSYLDIMLLANKLGRPKLYEWAWGMLYRLFTLKSMHQLASHTWDKDTLLRLRSFMRGDMFMETLALNFIHYFIGISVSETTTEDTPAPPNYRTCVQIYKDPALPKNDHPLFGCIFLSVLCQGHHSAMWTKYLTGKDKTILYVAQAQLTRVSEEFHSLHWLLQPVSGSTLPAFSSICAQCQRKFVALWDASFGRCGKLNSLTPLEDISSLIYLLQYRQSLANKWNEYKTVPSSAPKHPITWFTKKSSVSICCDNECSLHEVLANIDEHIQQVYAEFARQYHRFTIEVKEM</sequence>